<dbReference type="InterPro" id="IPR020560">
    <property type="entry name" value="PRibGlycinamide_synth_C-dom"/>
</dbReference>
<evidence type="ECO:0000256" key="13">
    <source>
        <dbReference type="PROSITE-ProRule" id="PRU00409"/>
    </source>
</evidence>
<dbReference type="OrthoDB" id="9807240at2"/>
<dbReference type="SUPFAM" id="SSF56059">
    <property type="entry name" value="Glutathione synthetase ATP-binding domain-like"/>
    <property type="match status" value="1"/>
</dbReference>
<dbReference type="PaxDb" id="584708-Apau_1179"/>
<dbReference type="Gene3D" id="3.90.600.10">
    <property type="entry name" value="Phosphoribosylglycinamide synthetase, C-terminal domain"/>
    <property type="match status" value="1"/>
</dbReference>
<dbReference type="GO" id="GO:0046872">
    <property type="term" value="F:metal ion binding"/>
    <property type="evidence" value="ECO:0007669"/>
    <property type="project" value="InterPro"/>
</dbReference>
<dbReference type="InterPro" id="IPR020559">
    <property type="entry name" value="PRibGlycinamide_synth_CS"/>
</dbReference>
<dbReference type="eggNOG" id="COG0151">
    <property type="taxonomic scope" value="Bacteria"/>
</dbReference>
<dbReference type="PANTHER" id="PTHR43472">
    <property type="entry name" value="PHOSPHORIBOSYLAMINE--GLYCINE LIGASE"/>
    <property type="match status" value="1"/>
</dbReference>
<gene>
    <name evidence="12" type="primary">purD</name>
    <name evidence="15" type="ORF">Apau_1179</name>
</gene>
<protein>
    <recommendedName>
        <fullName evidence="4 12">Phosphoribosylamine--glycine ligase</fullName>
        <ecNumber evidence="4 12">6.3.4.13</ecNumber>
    </recommendedName>
    <alternativeName>
        <fullName evidence="12">GARS</fullName>
    </alternativeName>
    <alternativeName>
        <fullName evidence="10 12">Glycinamide ribonucleotide synthetase</fullName>
    </alternativeName>
    <alternativeName>
        <fullName evidence="11 12">Phosphoribosylglycinamide synthetase</fullName>
    </alternativeName>
</protein>
<dbReference type="GO" id="GO:0006189">
    <property type="term" value="P:'de novo' IMP biosynthetic process"/>
    <property type="evidence" value="ECO:0007669"/>
    <property type="project" value="UniProtKB-UniRule"/>
</dbReference>
<dbReference type="AlphaFoldDB" id="E3CY72"/>
<evidence type="ECO:0000256" key="7">
    <source>
        <dbReference type="ARBA" id="ARBA00022755"/>
    </source>
</evidence>
<evidence type="ECO:0000256" key="3">
    <source>
        <dbReference type="ARBA" id="ARBA00005174"/>
    </source>
</evidence>
<name>E3CY72_9BACT</name>
<dbReference type="Proteomes" id="UP000005096">
    <property type="component" value="Chromosome"/>
</dbReference>
<evidence type="ECO:0000256" key="8">
    <source>
        <dbReference type="ARBA" id="ARBA00022840"/>
    </source>
</evidence>
<dbReference type="HAMAP" id="MF_00138">
    <property type="entry name" value="GARS"/>
    <property type="match status" value="1"/>
</dbReference>
<comment type="similarity">
    <text evidence="9 12">Belongs to the GARS family.</text>
</comment>
<sequence length="425" mass="45129">MNVLVLGGGGREHAILWALARSPQAPRLFAAPGNPGMEPLATRLDLNPCDPEAVLAAAREHRIDLVAVGPEAPLVAGVADRLREAGIPVFGPGASGARLEGSKVFSKEFMERHGIPTSSFERCTSLPACAEALRRRTPPYVVKADGLAAGKGAFVIPTLEEALDTCRSLLEEHALGAAGATVVVEDFVEGFEITALAVTDGRTIRLLPLSQDHKRAFDGDQGPNTGGMGAYAPVPWGTDALRERILREVLEPTLEGLQEEGIPYCGVLYAGLMLAPDGSLSVLEYNVRLGDPEAQEVLPVFGGDWLEVVQRCVRGELAAIPWPEPRGHALGVVLASGGYPDAPRTGERLQGTEPFDDGTSLVFHAGTGRDEAGNLVSRGGRVLTVVGLGETLEQARERAYRRLEGIRLGGSFFRSDIGHGAHRNL</sequence>
<reference evidence="15 16" key="1">
    <citation type="journal article" date="2010" name="Stand. Genomic Sci.">
        <title>Non-contiguous finished genome sequence of Aminomonas paucivorans type strain (GLU-3).</title>
        <authorList>
            <person name="Pitluck S."/>
            <person name="Yasawong M."/>
            <person name="Held B."/>
            <person name="Lapidus A."/>
            <person name="Nolan M."/>
            <person name="Copeland A."/>
            <person name="Lucas S."/>
            <person name="Del Rio T.G."/>
            <person name="Tice H."/>
            <person name="Cheng J.F."/>
            <person name="Chertkov O."/>
            <person name="Goodwin L."/>
            <person name="Tapia R."/>
            <person name="Han C."/>
            <person name="Liolios K."/>
            <person name="Ivanova N."/>
            <person name="Mavromatis K."/>
            <person name="Ovchinnikova G."/>
            <person name="Pati A."/>
            <person name="Chen A."/>
            <person name="Palaniappan K."/>
            <person name="Land M."/>
            <person name="Hauser L."/>
            <person name="Chang Y.J."/>
            <person name="Jeffries C.D."/>
            <person name="Pukall R."/>
            <person name="Spring S."/>
            <person name="Rohde M."/>
            <person name="Sikorski J."/>
            <person name="Goker M."/>
            <person name="Woyke T."/>
            <person name="Bristow J."/>
            <person name="Eisen J.A."/>
            <person name="Markowitz V."/>
            <person name="Hugenholtz P."/>
            <person name="Kyrpides N.C."/>
            <person name="Klenk H.P."/>
        </authorList>
    </citation>
    <scope>NUCLEOTIDE SEQUENCE [LARGE SCALE GENOMIC DNA]</scope>
    <source>
        <strain evidence="15 16">DSM 12260</strain>
    </source>
</reference>
<evidence type="ECO:0000256" key="10">
    <source>
        <dbReference type="ARBA" id="ARBA00042242"/>
    </source>
</evidence>
<dbReference type="EC" id="6.3.4.13" evidence="4 12"/>
<dbReference type="PROSITE" id="PS00184">
    <property type="entry name" value="GARS"/>
    <property type="match status" value="1"/>
</dbReference>
<dbReference type="InterPro" id="IPR037123">
    <property type="entry name" value="PRibGlycinamide_synth_C_sf"/>
</dbReference>
<keyword evidence="6 13" id="KW-0547">Nucleotide-binding</keyword>
<evidence type="ECO:0000259" key="14">
    <source>
        <dbReference type="PROSITE" id="PS50975"/>
    </source>
</evidence>
<dbReference type="RefSeq" id="WP_006300806.1">
    <property type="nucleotide sequence ID" value="NZ_CM001022.1"/>
</dbReference>
<dbReference type="SUPFAM" id="SSF51246">
    <property type="entry name" value="Rudiment single hybrid motif"/>
    <property type="match status" value="1"/>
</dbReference>
<comment type="cofactor">
    <cofactor evidence="2">
        <name>Mg(2+)</name>
        <dbReference type="ChEBI" id="CHEBI:18420"/>
    </cofactor>
</comment>
<feature type="domain" description="ATP-grasp" evidence="14">
    <location>
        <begin position="107"/>
        <end position="314"/>
    </location>
</feature>
<dbReference type="InterPro" id="IPR011054">
    <property type="entry name" value="Rudment_hybrid_motif"/>
</dbReference>
<dbReference type="Pfam" id="PF01071">
    <property type="entry name" value="GARS_A"/>
    <property type="match status" value="1"/>
</dbReference>
<dbReference type="Pfam" id="PF02843">
    <property type="entry name" value="GARS_C"/>
    <property type="match status" value="1"/>
</dbReference>
<dbReference type="GO" id="GO:0009113">
    <property type="term" value="P:purine nucleobase biosynthetic process"/>
    <property type="evidence" value="ECO:0007669"/>
    <property type="project" value="InterPro"/>
</dbReference>
<comment type="cofactor">
    <cofactor evidence="1">
        <name>Mn(2+)</name>
        <dbReference type="ChEBI" id="CHEBI:29035"/>
    </cofactor>
</comment>
<evidence type="ECO:0000256" key="11">
    <source>
        <dbReference type="ARBA" id="ARBA00042864"/>
    </source>
</evidence>
<keyword evidence="7 12" id="KW-0658">Purine biosynthesis</keyword>
<dbReference type="InterPro" id="IPR000115">
    <property type="entry name" value="PRibGlycinamide_synth"/>
</dbReference>
<dbReference type="Gene3D" id="3.30.1490.20">
    <property type="entry name" value="ATP-grasp fold, A domain"/>
    <property type="match status" value="1"/>
</dbReference>
<evidence type="ECO:0000256" key="9">
    <source>
        <dbReference type="ARBA" id="ARBA00038345"/>
    </source>
</evidence>
<evidence type="ECO:0000256" key="6">
    <source>
        <dbReference type="ARBA" id="ARBA00022741"/>
    </source>
</evidence>
<dbReference type="InterPro" id="IPR020561">
    <property type="entry name" value="PRibGlycinamid_synth_ATP-grasp"/>
</dbReference>
<keyword evidence="5 12" id="KW-0436">Ligase</keyword>
<organism evidence="15 16">
    <name type="scientific">Aminomonas paucivorans DSM 12260</name>
    <dbReference type="NCBI Taxonomy" id="584708"/>
    <lineage>
        <taxon>Bacteria</taxon>
        <taxon>Thermotogati</taxon>
        <taxon>Synergistota</taxon>
        <taxon>Synergistia</taxon>
        <taxon>Synergistales</taxon>
        <taxon>Synergistaceae</taxon>
        <taxon>Aminomonas</taxon>
    </lineage>
</organism>
<comment type="pathway">
    <text evidence="3 12">Purine metabolism; IMP biosynthesis via de novo pathway; N(1)-(5-phospho-D-ribosyl)glycinamide from 5-phospho-alpha-D-ribose 1-diphosphate: step 2/2.</text>
</comment>
<dbReference type="SMART" id="SM01210">
    <property type="entry name" value="GARS_C"/>
    <property type="match status" value="1"/>
</dbReference>
<evidence type="ECO:0000313" key="16">
    <source>
        <dbReference type="Proteomes" id="UP000005096"/>
    </source>
</evidence>
<keyword evidence="16" id="KW-1185">Reference proteome</keyword>
<comment type="catalytic activity">
    <reaction evidence="12">
        <text>5-phospho-beta-D-ribosylamine + glycine + ATP = N(1)-(5-phospho-beta-D-ribosyl)glycinamide + ADP + phosphate + H(+)</text>
        <dbReference type="Rhea" id="RHEA:17453"/>
        <dbReference type="ChEBI" id="CHEBI:15378"/>
        <dbReference type="ChEBI" id="CHEBI:30616"/>
        <dbReference type="ChEBI" id="CHEBI:43474"/>
        <dbReference type="ChEBI" id="CHEBI:57305"/>
        <dbReference type="ChEBI" id="CHEBI:58681"/>
        <dbReference type="ChEBI" id="CHEBI:143788"/>
        <dbReference type="ChEBI" id="CHEBI:456216"/>
        <dbReference type="EC" id="6.3.4.13"/>
    </reaction>
</comment>
<dbReference type="InterPro" id="IPR011761">
    <property type="entry name" value="ATP-grasp"/>
</dbReference>
<evidence type="ECO:0000256" key="1">
    <source>
        <dbReference type="ARBA" id="ARBA00001936"/>
    </source>
</evidence>
<dbReference type="InterPro" id="IPR013815">
    <property type="entry name" value="ATP_grasp_subdomain_1"/>
</dbReference>
<dbReference type="EMBL" id="CM001022">
    <property type="protein sequence ID" value="EFQ23605.1"/>
    <property type="molecule type" value="Genomic_DNA"/>
</dbReference>
<dbReference type="UniPathway" id="UPA00074">
    <property type="reaction ID" value="UER00125"/>
</dbReference>
<proteinExistence type="inferred from homology"/>
<dbReference type="InterPro" id="IPR016185">
    <property type="entry name" value="PreATP-grasp_dom_sf"/>
</dbReference>
<dbReference type="Gene3D" id="3.40.50.20">
    <property type="match status" value="1"/>
</dbReference>
<dbReference type="SMART" id="SM01209">
    <property type="entry name" value="GARS_A"/>
    <property type="match status" value="1"/>
</dbReference>
<dbReference type="Pfam" id="PF02844">
    <property type="entry name" value="GARS_N"/>
    <property type="match status" value="1"/>
</dbReference>
<dbReference type="PROSITE" id="PS50975">
    <property type="entry name" value="ATP_GRASP"/>
    <property type="match status" value="1"/>
</dbReference>
<evidence type="ECO:0000256" key="4">
    <source>
        <dbReference type="ARBA" id="ARBA00013255"/>
    </source>
</evidence>
<dbReference type="NCBIfam" id="TIGR00877">
    <property type="entry name" value="purD"/>
    <property type="match status" value="1"/>
</dbReference>
<dbReference type="STRING" id="584708.Apau_1179"/>
<evidence type="ECO:0000256" key="2">
    <source>
        <dbReference type="ARBA" id="ARBA00001946"/>
    </source>
</evidence>
<dbReference type="Gene3D" id="3.30.470.20">
    <property type="entry name" value="ATP-grasp fold, B domain"/>
    <property type="match status" value="1"/>
</dbReference>
<keyword evidence="8 13" id="KW-0067">ATP-binding</keyword>
<evidence type="ECO:0000256" key="12">
    <source>
        <dbReference type="HAMAP-Rule" id="MF_00138"/>
    </source>
</evidence>
<evidence type="ECO:0000313" key="15">
    <source>
        <dbReference type="EMBL" id="EFQ23605.1"/>
    </source>
</evidence>
<evidence type="ECO:0000256" key="5">
    <source>
        <dbReference type="ARBA" id="ARBA00022598"/>
    </source>
</evidence>
<dbReference type="InterPro" id="IPR020562">
    <property type="entry name" value="PRibGlycinamide_synth_N"/>
</dbReference>
<dbReference type="GO" id="GO:0005524">
    <property type="term" value="F:ATP binding"/>
    <property type="evidence" value="ECO:0007669"/>
    <property type="project" value="UniProtKB-UniRule"/>
</dbReference>
<dbReference type="HOGENOM" id="CLU_027420_3_1_0"/>
<dbReference type="PANTHER" id="PTHR43472:SF1">
    <property type="entry name" value="PHOSPHORIBOSYLAMINE--GLYCINE LIGASE, CHLOROPLASTIC"/>
    <property type="match status" value="1"/>
</dbReference>
<dbReference type="SUPFAM" id="SSF52440">
    <property type="entry name" value="PreATP-grasp domain"/>
    <property type="match status" value="1"/>
</dbReference>
<dbReference type="GO" id="GO:0004637">
    <property type="term" value="F:phosphoribosylamine-glycine ligase activity"/>
    <property type="evidence" value="ECO:0007669"/>
    <property type="project" value="UniProtKB-UniRule"/>
</dbReference>
<accession>E3CY72</accession>